<feature type="domain" description="HAMP" evidence="12">
    <location>
        <begin position="306"/>
        <end position="358"/>
    </location>
</feature>
<dbReference type="Gene3D" id="3.30.565.10">
    <property type="entry name" value="Histidine kinase-like ATPase, C-terminal domain"/>
    <property type="match status" value="1"/>
</dbReference>
<dbReference type="InterPro" id="IPR036097">
    <property type="entry name" value="HisK_dim/P_sf"/>
</dbReference>
<dbReference type="Gene3D" id="6.10.340.10">
    <property type="match status" value="1"/>
</dbReference>
<keyword evidence="10" id="KW-0812">Transmembrane</keyword>
<dbReference type="InterPro" id="IPR003660">
    <property type="entry name" value="HAMP_dom"/>
</dbReference>
<evidence type="ECO:0000256" key="7">
    <source>
        <dbReference type="ARBA" id="ARBA00022741"/>
    </source>
</evidence>
<dbReference type="InterPro" id="IPR036890">
    <property type="entry name" value="HATPase_C_sf"/>
</dbReference>
<dbReference type="GO" id="GO:0005886">
    <property type="term" value="C:plasma membrane"/>
    <property type="evidence" value="ECO:0007669"/>
    <property type="project" value="UniProtKB-SubCell"/>
</dbReference>
<reference evidence="13" key="1">
    <citation type="journal article" date="2014" name="Int. J. Syst. Evol. Microbiol.">
        <title>Complete genome sequence of Corynebacterium casei LMG S-19264T (=DSM 44701T), isolated from a smear-ripened cheese.</title>
        <authorList>
            <consortium name="US DOE Joint Genome Institute (JGI-PGF)"/>
            <person name="Walter F."/>
            <person name="Albersmeier A."/>
            <person name="Kalinowski J."/>
            <person name="Ruckert C."/>
        </authorList>
    </citation>
    <scope>NUCLEOTIDE SEQUENCE</scope>
    <source>
        <strain evidence="13">CGMCC 1.15367</strain>
    </source>
</reference>
<dbReference type="Proteomes" id="UP000644699">
    <property type="component" value="Unassembled WGS sequence"/>
</dbReference>
<name>A0A916ZMU7_9HYPH</name>
<organism evidence="13 14">
    <name type="scientific">Aureimonas endophytica</name>
    <dbReference type="NCBI Taxonomy" id="2027858"/>
    <lineage>
        <taxon>Bacteria</taxon>
        <taxon>Pseudomonadati</taxon>
        <taxon>Pseudomonadota</taxon>
        <taxon>Alphaproteobacteria</taxon>
        <taxon>Hyphomicrobiales</taxon>
        <taxon>Aurantimonadaceae</taxon>
        <taxon>Aureimonas</taxon>
    </lineage>
</organism>
<dbReference type="EC" id="2.7.13.3" evidence="3"/>
<dbReference type="SUPFAM" id="SSF55874">
    <property type="entry name" value="ATPase domain of HSP90 chaperone/DNA topoisomerase II/histidine kinase"/>
    <property type="match status" value="1"/>
</dbReference>
<dbReference type="SUPFAM" id="SSF158472">
    <property type="entry name" value="HAMP domain-like"/>
    <property type="match status" value="1"/>
</dbReference>
<evidence type="ECO:0000259" key="11">
    <source>
        <dbReference type="PROSITE" id="PS50109"/>
    </source>
</evidence>
<proteinExistence type="predicted"/>
<dbReference type="PANTHER" id="PTHR44936:SF10">
    <property type="entry name" value="SENSOR PROTEIN RSTB"/>
    <property type="match status" value="1"/>
</dbReference>
<dbReference type="InterPro" id="IPR004358">
    <property type="entry name" value="Sig_transdc_His_kin-like_C"/>
</dbReference>
<dbReference type="Pfam" id="PF00672">
    <property type="entry name" value="HAMP"/>
    <property type="match status" value="1"/>
</dbReference>
<evidence type="ECO:0000259" key="12">
    <source>
        <dbReference type="PROSITE" id="PS50885"/>
    </source>
</evidence>
<dbReference type="SMART" id="SM00387">
    <property type="entry name" value="HATPase_c"/>
    <property type="match status" value="1"/>
</dbReference>
<evidence type="ECO:0000256" key="8">
    <source>
        <dbReference type="ARBA" id="ARBA00022777"/>
    </source>
</evidence>
<comment type="subcellular location">
    <subcellularLocation>
        <location evidence="2">Cell membrane</location>
        <topology evidence="2">Multi-pass membrane protein</topology>
    </subcellularLocation>
</comment>
<dbReference type="CDD" id="cd00082">
    <property type="entry name" value="HisKA"/>
    <property type="match status" value="1"/>
</dbReference>
<dbReference type="Pfam" id="PF00512">
    <property type="entry name" value="HisKA"/>
    <property type="match status" value="1"/>
</dbReference>
<feature type="domain" description="Histidine kinase" evidence="11">
    <location>
        <begin position="378"/>
        <end position="587"/>
    </location>
</feature>
<dbReference type="RefSeq" id="WP_188908751.1">
    <property type="nucleotide sequence ID" value="NZ_BMIQ01000003.1"/>
</dbReference>
<evidence type="ECO:0000313" key="14">
    <source>
        <dbReference type="Proteomes" id="UP000644699"/>
    </source>
</evidence>
<dbReference type="PRINTS" id="PR00344">
    <property type="entry name" value="BCTRLSENSOR"/>
</dbReference>
<keyword evidence="7" id="KW-0547">Nucleotide-binding</keyword>
<comment type="catalytic activity">
    <reaction evidence="1">
        <text>ATP + protein L-histidine = ADP + protein N-phospho-L-histidine.</text>
        <dbReference type="EC" id="2.7.13.3"/>
    </reaction>
</comment>
<dbReference type="InterPro" id="IPR005467">
    <property type="entry name" value="His_kinase_dom"/>
</dbReference>
<evidence type="ECO:0000256" key="1">
    <source>
        <dbReference type="ARBA" id="ARBA00000085"/>
    </source>
</evidence>
<evidence type="ECO:0000256" key="10">
    <source>
        <dbReference type="SAM" id="Phobius"/>
    </source>
</evidence>
<accession>A0A916ZMU7</accession>
<dbReference type="AlphaFoldDB" id="A0A916ZMU7"/>
<keyword evidence="4" id="KW-1003">Cell membrane</keyword>
<evidence type="ECO:0000256" key="5">
    <source>
        <dbReference type="ARBA" id="ARBA00022553"/>
    </source>
</evidence>
<dbReference type="CDD" id="cd06225">
    <property type="entry name" value="HAMP"/>
    <property type="match status" value="1"/>
</dbReference>
<keyword evidence="10" id="KW-0472">Membrane</keyword>
<dbReference type="Gene3D" id="1.10.287.130">
    <property type="match status" value="1"/>
</dbReference>
<keyword evidence="5" id="KW-0597">Phosphoprotein</keyword>
<gene>
    <name evidence="13" type="ORF">GCM10011390_24220</name>
</gene>
<dbReference type="PROSITE" id="PS50109">
    <property type="entry name" value="HIS_KIN"/>
    <property type="match status" value="1"/>
</dbReference>
<dbReference type="GO" id="GO:0005524">
    <property type="term" value="F:ATP binding"/>
    <property type="evidence" value="ECO:0007669"/>
    <property type="project" value="UniProtKB-KW"/>
</dbReference>
<evidence type="ECO:0000256" key="2">
    <source>
        <dbReference type="ARBA" id="ARBA00004651"/>
    </source>
</evidence>
<evidence type="ECO:0000313" key="13">
    <source>
        <dbReference type="EMBL" id="GGE04446.1"/>
    </source>
</evidence>
<dbReference type="Pfam" id="PF02518">
    <property type="entry name" value="HATPase_c"/>
    <property type="match status" value="1"/>
</dbReference>
<dbReference type="InterPro" id="IPR003594">
    <property type="entry name" value="HATPase_dom"/>
</dbReference>
<feature type="transmembrane region" description="Helical" evidence="10">
    <location>
        <begin position="283"/>
        <end position="308"/>
    </location>
</feature>
<dbReference type="EMBL" id="BMIQ01000003">
    <property type="protein sequence ID" value="GGE04446.1"/>
    <property type="molecule type" value="Genomic_DNA"/>
</dbReference>
<dbReference type="GO" id="GO:0000155">
    <property type="term" value="F:phosphorelay sensor kinase activity"/>
    <property type="evidence" value="ECO:0007669"/>
    <property type="project" value="InterPro"/>
</dbReference>
<evidence type="ECO:0000256" key="4">
    <source>
        <dbReference type="ARBA" id="ARBA00022475"/>
    </source>
</evidence>
<keyword evidence="14" id="KW-1185">Reference proteome</keyword>
<dbReference type="InterPro" id="IPR050980">
    <property type="entry name" value="2C_sensor_his_kinase"/>
</dbReference>
<keyword evidence="6" id="KW-0808">Transferase</keyword>
<sequence>MSLARLWRLWRLWRESLRWKLVAVLVAVSVVPMLITSQIAASAVSATYTENVESWLFQITRFFTTSIARGGDEAVPVIRGFVTRHHLDRIVAAARAGSAPARDEPHLLDALGYDILTVREPDGHLLYTSRPFDSLTRLPFENGRDVYLFRGGGQLILATGGEERVDSAGGPVEVFVGNFLDAAFIEDINTIGSLGLTLFYDIDGAFRAVYDSGGKGNAAVPDAETLARLAALPPGRYLDSPWSGTGSAIGVLAPIKAGDRLVGVVACSFDIDLGGRPLLGSPWLLLGTIFATGMALAVVAGIALSGFLTRRVGRLGRGVDAVARGDFSQHIPVTGGDELDRLALAFNTMAAQLQDYRLLQARLRRKERFATLGEVAAGFAHEVRNPLGIIKTTAELVQRGPHLSEADARRLGYVAEEVRRIDRLIRDFLIFARPAQRTSEIRPAELVARVLGFCGEEIAARGVALEVEDRSGEARLAVDLDQMVQAFLNLILNALDAMAGVAGGRLRIAIAPAPDKALAVTVTDNGPGIAPDLLERIFDPFVTTKQTGTGLGLATVFAIVESHGGWIEARNAPGGGAAFELTLPLAGAPAGGTVRHGA</sequence>
<dbReference type="PANTHER" id="PTHR44936">
    <property type="entry name" value="SENSOR PROTEIN CREC"/>
    <property type="match status" value="1"/>
</dbReference>
<evidence type="ECO:0000256" key="6">
    <source>
        <dbReference type="ARBA" id="ARBA00022679"/>
    </source>
</evidence>
<comment type="caution">
    <text evidence="13">The sequence shown here is derived from an EMBL/GenBank/DDBJ whole genome shotgun (WGS) entry which is preliminary data.</text>
</comment>
<dbReference type="SMART" id="SM00388">
    <property type="entry name" value="HisKA"/>
    <property type="match status" value="1"/>
</dbReference>
<dbReference type="SUPFAM" id="SSF47384">
    <property type="entry name" value="Homodimeric domain of signal transducing histidine kinase"/>
    <property type="match status" value="1"/>
</dbReference>
<dbReference type="SMART" id="SM00304">
    <property type="entry name" value="HAMP"/>
    <property type="match status" value="1"/>
</dbReference>
<evidence type="ECO:0000256" key="3">
    <source>
        <dbReference type="ARBA" id="ARBA00012438"/>
    </source>
</evidence>
<protein>
    <recommendedName>
        <fullName evidence="3">histidine kinase</fullName>
        <ecNumber evidence="3">2.7.13.3</ecNumber>
    </recommendedName>
</protein>
<dbReference type="InterPro" id="IPR003661">
    <property type="entry name" value="HisK_dim/P_dom"/>
</dbReference>
<reference evidence="13" key="2">
    <citation type="submission" date="2020-09" db="EMBL/GenBank/DDBJ databases">
        <authorList>
            <person name="Sun Q."/>
            <person name="Zhou Y."/>
        </authorList>
    </citation>
    <scope>NUCLEOTIDE SEQUENCE</scope>
    <source>
        <strain evidence="13">CGMCC 1.15367</strain>
    </source>
</reference>
<keyword evidence="8" id="KW-0418">Kinase</keyword>
<dbReference type="PROSITE" id="PS50885">
    <property type="entry name" value="HAMP"/>
    <property type="match status" value="1"/>
</dbReference>
<keyword evidence="10" id="KW-1133">Transmembrane helix</keyword>
<keyword evidence="9" id="KW-0067">ATP-binding</keyword>
<evidence type="ECO:0000256" key="9">
    <source>
        <dbReference type="ARBA" id="ARBA00022840"/>
    </source>
</evidence>